<keyword evidence="4" id="KW-1185">Reference proteome</keyword>
<evidence type="ECO:0000313" key="3">
    <source>
        <dbReference type="EnsemblMetazoa" id="SCAU013461-PA"/>
    </source>
</evidence>
<feature type="domain" description="DUF4806" evidence="2">
    <location>
        <begin position="67"/>
        <end position="144"/>
    </location>
</feature>
<gene>
    <name evidence="3" type="primary">106087502</name>
</gene>
<dbReference type="EnsemblMetazoa" id="SCAU013461-RA">
    <property type="protein sequence ID" value="SCAU013461-PA"/>
    <property type="gene ID" value="SCAU013461"/>
</dbReference>
<organism evidence="3 4">
    <name type="scientific">Stomoxys calcitrans</name>
    <name type="common">Stable fly</name>
    <name type="synonym">Conops calcitrans</name>
    <dbReference type="NCBI Taxonomy" id="35570"/>
    <lineage>
        <taxon>Eukaryota</taxon>
        <taxon>Metazoa</taxon>
        <taxon>Ecdysozoa</taxon>
        <taxon>Arthropoda</taxon>
        <taxon>Hexapoda</taxon>
        <taxon>Insecta</taxon>
        <taxon>Pterygota</taxon>
        <taxon>Neoptera</taxon>
        <taxon>Endopterygota</taxon>
        <taxon>Diptera</taxon>
        <taxon>Brachycera</taxon>
        <taxon>Muscomorpha</taxon>
        <taxon>Muscoidea</taxon>
        <taxon>Muscidae</taxon>
        <taxon>Stomoxys</taxon>
    </lineage>
</organism>
<name>A0A1I8Q364_STOCA</name>
<dbReference type="AlphaFoldDB" id="A0A1I8Q364"/>
<proteinExistence type="predicted"/>
<dbReference type="VEuPathDB" id="VectorBase:SCAU013461"/>
<dbReference type="Pfam" id="PF16064">
    <property type="entry name" value="DUF4806"/>
    <property type="match status" value="1"/>
</dbReference>
<dbReference type="OrthoDB" id="8012890at2759"/>
<protein>
    <recommendedName>
        <fullName evidence="2">DUF4806 domain-containing protein</fullName>
    </recommendedName>
</protein>
<evidence type="ECO:0000313" key="4">
    <source>
        <dbReference type="Proteomes" id="UP000095300"/>
    </source>
</evidence>
<reference evidence="3" key="1">
    <citation type="submission" date="2020-05" db="UniProtKB">
        <authorList>
            <consortium name="EnsemblMetazoa"/>
        </authorList>
    </citation>
    <scope>IDENTIFICATION</scope>
    <source>
        <strain evidence="3">USDA</strain>
    </source>
</reference>
<accession>A0A1I8Q364</accession>
<evidence type="ECO:0000256" key="1">
    <source>
        <dbReference type="SAM" id="Coils"/>
    </source>
</evidence>
<keyword evidence="1" id="KW-0175">Coiled coil</keyword>
<sequence>MSTVNERIDKLKEEASDLRKEVRELKDTLQQQNELIISLLKRQNELLLVEASSSTSTGRNVSELIRRFPIASLEDLEKYDAEINEENMQHNIRIMQNLLAPHGLPKNIVNVLTDKVIMETNVDGHHNKKRLLNYGKFIDVMFHACNKDGYSKKEFLNALRKALKNSKNRCHKNNCVARQKLRECNTVAEVPMDIIKTEEIFFD</sequence>
<dbReference type="Proteomes" id="UP000095300">
    <property type="component" value="Unassembled WGS sequence"/>
</dbReference>
<dbReference type="InterPro" id="IPR032071">
    <property type="entry name" value="DUF4806"/>
</dbReference>
<evidence type="ECO:0000259" key="2">
    <source>
        <dbReference type="Pfam" id="PF16064"/>
    </source>
</evidence>
<feature type="coiled-coil region" evidence="1">
    <location>
        <begin position="1"/>
        <end position="42"/>
    </location>
</feature>
<dbReference type="KEGG" id="scac:106087502"/>